<dbReference type="Gene3D" id="3.40.630.30">
    <property type="match status" value="2"/>
</dbReference>
<protein>
    <submittedName>
        <fullName evidence="2">RimJ/RimL family protein N-acetyltransferase</fullName>
    </submittedName>
</protein>
<reference evidence="2 3" key="1">
    <citation type="submission" date="2021-03" db="EMBL/GenBank/DDBJ databases">
        <title>Sequencing the genomes of 1000 actinobacteria strains.</title>
        <authorList>
            <person name="Klenk H.-P."/>
        </authorList>
    </citation>
    <scope>NUCLEOTIDE SEQUENCE [LARGE SCALE GENOMIC DNA]</scope>
    <source>
        <strain evidence="2 3">DSM 12936</strain>
    </source>
</reference>
<dbReference type="InterPro" id="IPR016181">
    <property type="entry name" value="Acyl_CoA_acyltransferase"/>
</dbReference>
<feature type="domain" description="N-acetyltransferase" evidence="1">
    <location>
        <begin position="212"/>
        <end position="377"/>
    </location>
</feature>
<dbReference type="Pfam" id="PF13302">
    <property type="entry name" value="Acetyltransf_3"/>
    <property type="match status" value="2"/>
</dbReference>
<dbReference type="PANTHER" id="PTHR43441:SF10">
    <property type="entry name" value="ACETYLTRANSFERASE"/>
    <property type="match status" value="1"/>
</dbReference>
<dbReference type="PANTHER" id="PTHR43441">
    <property type="entry name" value="RIBOSOMAL-PROTEIN-SERINE ACETYLTRANSFERASE"/>
    <property type="match status" value="1"/>
</dbReference>
<comment type="caution">
    <text evidence="2">The sequence shown here is derived from an EMBL/GenBank/DDBJ whole genome shotgun (WGS) entry which is preliminary data.</text>
</comment>
<evidence type="ECO:0000259" key="1">
    <source>
        <dbReference type="PROSITE" id="PS51186"/>
    </source>
</evidence>
<proteinExistence type="predicted"/>
<dbReference type="PROSITE" id="PS51186">
    <property type="entry name" value="GNAT"/>
    <property type="match status" value="2"/>
</dbReference>
<dbReference type="RefSeq" id="WP_210054157.1">
    <property type="nucleotide sequence ID" value="NZ_BAAAMH010000012.1"/>
</dbReference>
<feature type="domain" description="N-acetyltransferase" evidence="1">
    <location>
        <begin position="25"/>
        <end position="193"/>
    </location>
</feature>
<gene>
    <name evidence="2" type="ORF">JOF54_001361</name>
</gene>
<evidence type="ECO:0000313" key="3">
    <source>
        <dbReference type="Proteomes" id="UP000758168"/>
    </source>
</evidence>
<organism evidence="2 3">
    <name type="scientific">Microlunatus capsulatus</name>
    <dbReference type="NCBI Taxonomy" id="99117"/>
    <lineage>
        <taxon>Bacteria</taxon>
        <taxon>Bacillati</taxon>
        <taxon>Actinomycetota</taxon>
        <taxon>Actinomycetes</taxon>
        <taxon>Propionibacteriales</taxon>
        <taxon>Propionibacteriaceae</taxon>
        <taxon>Microlunatus</taxon>
    </lineage>
</organism>
<keyword evidence="3" id="KW-1185">Reference proteome</keyword>
<evidence type="ECO:0000313" key="2">
    <source>
        <dbReference type="EMBL" id="MBP2416439.1"/>
    </source>
</evidence>
<dbReference type="Proteomes" id="UP000758168">
    <property type="component" value="Unassembled WGS sequence"/>
</dbReference>
<dbReference type="InterPro" id="IPR051908">
    <property type="entry name" value="Ribosomal_N-acetyltransferase"/>
</dbReference>
<dbReference type="InterPro" id="IPR000182">
    <property type="entry name" value="GNAT_dom"/>
</dbReference>
<accession>A0ABS4Z5X1</accession>
<dbReference type="EMBL" id="JAGIOB010000001">
    <property type="protein sequence ID" value="MBP2416439.1"/>
    <property type="molecule type" value="Genomic_DNA"/>
</dbReference>
<sequence length="377" mass="40727">MPDAPLLARAHPDEVPVLVDPAVGVTLRPLVAADLPRVVEQCRDPESIRWTTVPTPPGGYGLADARSFLEDVVVAGWRSGENLCWAVEGRDRPGVFCGSIDLRLQGDGVGEVGFGLHPDARGRHLMSGALRLVRDFAFDVARLQAVRWRAAVGNWGSRRVAAAAGWPCEGVVRASLVHRGELLDGWVGTLLATDPRTARFWADPPVLSGPRIRLRPFAEAEADRIAEACRDARTQHWLVSLPRTYTREHALGYVESTREAAAEGTGLVWCVADAGDDRCLGAISLEGFGGYSQRAEIGYWAHPDARGRGVLTEATRRVTGHAEETGLVDSLLVRAAAGNTASRRVATEAGYREVGVLPRCEPLGDGTRDDLVLYARP</sequence>
<name>A0ABS4Z5X1_9ACTN</name>
<dbReference type="SUPFAM" id="SSF55729">
    <property type="entry name" value="Acyl-CoA N-acyltransferases (Nat)"/>
    <property type="match status" value="2"/>
</dbReference>